<dbReference type="Proteomes" id="UP000012589">
    <property type="component" value="Unassembled WGS sequence"/>
</dbReference>
<protein>
    <submittedName>
        <fullName evidence="2">Uncharacterized protein</fullName>
    </submittedName>
</protein>
<reference evidence="2 3" key="1">
    <citation type="journal article" date="2014" name="Genome Announc.">
        <title>Draft genome sequences of the altered schaedler flora, a defined bacterial community from gnotobiotic mice.</title>
        <authorList>
            <person name="Wannemuehler M.J."/>
            <person name="Overstreet A.M."/>
            <person name="Ward D.V."/>
            <person name="Phillips G.J."/>
        </authorList>
    </citation>
    <scope>NUCLEOTIDE SEQUENCE [LARGE SCALE GENOMIC DNA]</scope>
    <source>
        <strain evidence="2 3">ASF492</strain>
    </source>
</reference>
<keyword evidence="1" id="KW-0175">Coiled coil</keyword>
<name>N2BLB8_9FIRM</name>
<evidence type="ECO:0000256" key="1">
    <source>
        <dbReference type="SAM" id="Coils"/>
    </source>
</evidence>
<keyword evidence="3" id="KW-1185">Reference proteome</keyword>
<comment type="caution">
    <text evidence="2">The sequence shown here is derived from an EMBL/GenBank/DDBJ whole genome shotgun (WGS) entry which is preliminary data.</text>
</comment>
<feature type="coiled-coil region" evidence="1">
    <location>
        <begin position="255"/>
        <end position="282"/>
    </location>
</feature>
<sequence length="357" mass="41611">MIEKNNTIRNERLLYLINTYTPTIKSKSAFARLLYDKFGEMLGFSEKRKLNKKYNYTAPDNYLYKKDVECVLKEIENDLQAPDCSNAKGKYIKAYCLLFNCSADYLLGFIDLPTHEKTDFGKLTGLLDNCIDTLSDCTKHKVFDNSHAEYNQNITMLLNYLLYRGKDKKTNYEKISFMNDIFNYLVFSDFNSFIDNSGKLQGSHITFTDNDGRALCSLPVASMYNAIKLNINSSLDILKNHIKISGFYTLQKPLLQDLLNEIKGNQDKIEGYNNELSEILNNSNPVEKENYIGTLERCKGMCFENINQAEMRIISTYLDILYEKDFSELEEWQRNILKKIYKDNEWAIKSAYEYHND</sequence>
<dbReference type="AlphaFoldDB" id="N2BLB8"/>
<dbReference type="eggNOG" id="ENOG502ZTKM">
    <property type="taxonomic scope" value="Bacteria"/>
</dbReference>
<evidence type="ECO:0000313" key="2">
    <source>
        <dbReference type="EMBL" id="EMZ37609.1"/>
    </source>
</evidence>
<accession>N2BLB8</accession>
<gene>
    <name evidence="2" type="ORF">C823_00335</name>
</gene>
<dbReference type="OrthoDB" id="9812239at2"/>
<dbReference type="PATRIC" id="fig|1235802.3.peg.353"/>
<proteinExistence type="predicted"/>
<dbReference type="EMBL" id="AQFT01000010">
    <property type="protein sequence ID" value="EMZ37609.1"/>
    <property type="molecule type" value="Genomic_DNA"/>
</dbReference>
<organism evidence="2 3">
    <name type="scientific">Eubacterium plexicaudatum ASF492</name>
    <dbReference type="NCBI Taxonomy" id="1235802"/>
    <lineage>
        <taxon>Bacteria</taxon>
        <taxon>Bacillati</taxon>
        <taxon>Bacillota</taxon>
        <taxon>Clostridia</taxon>
        <taxon>Eubacteriales</taxon>
        <taxon>Eubacteriaceae</taxon>
        <taxon>Eubacterium</taxon>
    </lineage>
</organism>
<dbReference type="HOGENOM" id="CLU_775548_0_0_9"/>
<evidence type="ECO:0000313" key="3">
    <source>
        <dbReference type="Proteomes" id="UP000012589"/>
    </source>
</evidence>